<dbReference type="EMBL" id="ABYJ02000031">
    <property type="protein sequence ID" value="EEV02483.1"/>
    <property type="molecule type" value="Genomic_DNA"/>
</dbReference>
<dbReference type="AlphaFoldDB" id="C7G6T2"/>
<gene>
    <name evidence="1" type="ORF">ROSINTL182_05597</name>
</gene>
<organism evidence="1 2">
    <name type="scientific">Roseburia intestinalis L1-82</name>
    <dbReference type="NCBI Taxonomy" id="536231"/>
    <lineage>
        <taxon>Bacteria</taxon>
        <taxon>Bacillati</taxon>
        <taxon>Bacillota</taxon>
        <taxon>Clostridia</taxon>
        <taxon>Lachnospirales</taxon>
        <taxon>Lachnospiraceae</taxon>
        <taxon>Roseburia</taxon>
    </lineage>
</organism>
<accession>C7G6T2</accession>
<evidence type="ECO:0000313" key="1">
    <source>
        <dbReference type="EMBL" id="EEV02483.1"/>
    </source>
</evidence>
<comment type="caution">
    <text evidence="1">The sequence shown here is derived from an EMBL/GenBank/DDBJ whole genome shotgun (WGS) entry which is preliminary data.</text>
</comment>
<evidence type="ECO:0000313" key="2">
    <source>
        <dbReference type="Proteomes" id="UP000004828"/>
    </source>
</evidence>
<sequence length="39" mass="4403">MDQGSLDVEPEVLIPSLQQVLHTDENVILADTAQEWRLV</sequence>
<dbReference type="Proteomes" id="UP000004828">
    <property type="component" value="Unassembled WGS sequence"/>
</dbReference>
<name>C7G6T2_9FIRM</name>
<proteinExistence type="predicted"/>
<reference evidence="1 2" key="1">
    <citation type="submission" date="2009-08" db="EMBL/GenBank/DDBJ databases">
        <authorList>
            <person name="Weinstock G."/>
            <person name="Sodergren E."/>
            <person name="Clifton S."/>
            <person name="Fulton L."/>
            <person name="Fulton B."/>
            <person name="Courtney L."/>
            <person name="Fronick C."/>
            <person name="Harrison M."/>
            <person name="Strong C."/>
            <person name="Farmer C."/>
            <person name="Delahaunty K."/>
            <person name="Markovic C."/>
            <person name="Hall O."/>
            <person name="Minx P."/>
            <person name="Tomlinson C."/>
            <person name="Mitreva M."/>
            <person name="Nelson J."/>
            <person name="Hou S."/>
            <person name="Wollam A."/>
            <person name="Pepin K.H."/>
            <person name="Johnson M."/>
            <person name="Bhonagiri V."/>
            <person name="Nash W.E."/>
            <person name="Warren W."/>
            <person name="Chinwalla A."/>
            <person name="Mardis E.R."/>
            <person name="Wilson R.K."/>
        </authorList>
    </citation>
    <scope>NUCLEOTIDE SEQUENCE [LARGE SCALE GENOMIC DNA]</scope>
    <source>
        <strain evidence="1 2">L1-82</strain>
    </source>
</reference>
<dbReference type="HOGENOM" id="CLU_3316322_0_0_9"/>
<protein>
    <submittedName>
        <fullName evidence="1">Uncharacterized protein</fullName>
    </submittedName>
</protein>